<organism evidence="2 3">
    <name type="scientific">Trematosphaeria pertusa</name>
    <dbReference type="NCBI Taxonomy" id="390896"/>
    <lineage>
        <taxon>Eukaryota</taxon>
        <taxon>Fungi</taxon>
        <taxon>Dikarya</taxon>
        <taxon>Ascomycota</taxon>
        <taxon>Pezizomycotina</taxon>
        <taxon>Dothideomycetes</taxon>
        <taxon>Pleosporomycetidae</taxon>
        <taxon>Pleosporales</taxon>
        <taxon>Massarineae</taxon>
        <taxon>Trematosphaeriaceae</taxon>
        <taxon>Trematosphaeria</taxon>
    </lineage>
</organism>
<evidence type="ECO:0000313" key="2">
    <source>
        <dbReference type="EMBL" id="KAF2251238.1"/>
    </source>
</evidence>
<dbReference type="RefSeq" id="XP_033686242.1">
    <property type="nucleotide sequence ID" value="XM_033825748.1"/>
</dbReference>
<name>A0A6A6IMC5_9PLEO</name>
<dbReference type="Pfam" id="PF00583">
    <property type="entry name" value="Acetyltransf_1"/>
    <property type="match status" value="1"/>
</dbReference>
<dbReference type="InterPro" id="IPR052523">
    <property type="entry name" value="Trichothecene_AcTrans"/>
</dbReference>
<dbReference type="CDD" id="cd04301">
    <property type="entry name" value="NAT_SF"/>
    <property type="match status" value="1"/>
</dbReference>
<dbReference type="SUPFAM" id="SSF55729">
    <property type="entry name" value="Acyl-CoA N-acyltransferases (Nat)"/>
    <property type="match status" value="1"/>
</dbReference>
<dbReference type="InterPro" id="IPR000182">
    <property type="entry name" value="GNAT_dom"/>
</dbReference>
<dbReference type="GO" id="GO:0016747">
    <property type="term" value="F:acyltransferase activity, transferring groups other than amino-acyl groups"/>
    <property type="evidence" value="ECO:0007669"/>
    <property type="project" value="InterPro"/>
</dbReference>
<dbReference type="PANTHER" id="PTHR42791">
    <property type="entry name" value="GNAT FAMILY ACETYLTRANSFERASE"/>
    <property type="match status" value="1"/>
</dbReference>
<feature type="domain" description="N-acetyltransferase" evidence="1">
    <location>
        <begin position="24"/>
        <end position="209"/>
    </location>
</feature>
<dbReference type="Proteomes" id="UP000800094">
    <property type="component" value="Unassembled WGS sequence"/>
</dbReference>
<dbReference type="GeneID" id="54579078"/>
<dbReference type="EMBL" id="ML987193">
    <property type="protein sequence ID" value="KAF2251238.1"/>
    <property type="molecule type" value="Genomic_DNA"/>
</dbReference>
<accession>A0A6A6IMC5</accession>
<sequence length="237" mass="27566">MVLHLSDVNLDADFAELIECQWAAHEDPFQPFYRLFCPIYESGREASVKESTSRFLEWARHDPHEKWLKVVDTDTGKIVGGALYKVYNENPFAHAEEEVAYWYPNDSTRDYASQAIEQMDVPRMEMATRPQVFLNILFTHPNHRRKGIGSMLLQWGIDTAETLGVEFWLNSTPVGKPLYEKFGFEVAKKNPLVPKTESPDEKWKQMEAQFDDVVFWTMYLPKEGLVEIGKTVKLREE</sequence>
<gene>
    <name evidence="2" type="ORF">BU26DRAFT_481820</name>
</gene>
<protein>
    <recommendedName>
        <fullName evidence="1">N-acetyltransferase domain-containing protein</fullName>
    </recommendedName>
</protein>
<dbReference type="InterPro" id="IPR016181">
    <property type="entry name" value="Acyl_CoA_acyltransferase"/>
</dbReference>
<evidence type="ECO:0000259" key="1">
    <source>
        <dbReference type="PROSITE" id="PS51186"/>
    </source>
</evidence>
<proteinExistence type="predicted"/>
<dbReference type="OrthoDB" id="410198at2759"/>
<evidence type="ECO:0000313" key="3">
    <source>
        <dbReference type="Proteomes" id="UP000800094"/>
    </source>
</evidence>
<dbReference type="PROSITE" id="PS51186">
    <property type="entry name" value="GNAT"/>
    <property type="match status" value="1"/>
</dbReference>
<reference evidence="2" key="1">
    <citation type="journal article" date="2020" name="Stud. Mycol.">
        <title>101 Dothideomycetes genomes: a test case for predicting lifestyles and emergence of pathogens.</title>
        <authorList>
            <person name="Haridas S."/>
            <person name="Albert R."/>
            <person name="Binder M."/>
            <person name="Bloem J."/>
            <person name="Labutti K."/>
            <person name="Salamov A."/>
            <person name="Andreopoulos B."/>
            <person name="Baker S."/>
            <person name="Barry K."/>
            <person name="Bills G."/>
            <person name="Bluhm B."/>
            <person name="Cannon C."/>
            <person name="Castanera R."/>
            <person name="Culley D."/>
            <person name="Daum C."/>
            <person name="Ezra D."/>
            <person name="Gonzalez J."/>
            <person name="Henrissat B."/>
            <person name="Kuo A."/>
            <person name="Liang C."/>
            <person name="Lipzen A."/>
            <person name="Lutzoni F."/>
            <person name="Magnuson J."/>
            <person name="Mondo S."/>
            <person name="Nolan M."/>
            <person name="Ohm R."/>
            <person name="Pangilinan J."/>
            <person name="Park H.-J."/>
            <person name="Ramirez L."/>
            <person name="Alfaro M."/>
            <person name="Sun H."/>
            <person name="Tritt A."/>
            <person name="Yoshinaga Y."/>
            <person name="Zwiers L.-H."/>
            <person name="Turgeon B."/>
            <person name="Goodwin S."/>
            <person name="Spatafora J."/>
            <person name="Crous P."/>
            <person name="Grigoriev I."/>
        </authorList>
    </citation>
    <scope>NUCLEOTIDE SEQUENCE</scope>
    <source>
        <strain evidence="2">CBS 122368</strain>
    </source>
</reference>
<keyword evidence="3" id="KW-1185">Reference proteome</keyword>
<dbReference type="Gene3D" id="3.40.630.30">
    <property type="match status" value="1"/>
</dbReference>
<dbReference type="AlphaFoldDB" id="A0A6A6IMC5"/>
<dbReference type="PANTHER" id="PTHR42791:SF5">
    <property type="entry name" value="HYPOTHETICAL ACETYLTRANSFERASE (EUROFUNG)"/>
    <property type="match status" value="1"/>
</dbReference>